<dbReference type="EMBL" id="ODYU01002549">
    <property type="protein sequence ID" value="SOQ40194.1"/>
    <property type="molecule type" value="Genomic_DNA"/>
</dbReference>
<gene>
    <name evidence="1" type="ORF">SFRICE_005092</name>
</gene>
<evidence type="ECO:0000313" key="1">
    <source>
        <dbReference type="EMBL" id="SOQ40194.1"/>
    </source>
</evidence>
<dbReference type="AlphaFoldDB" id="A0A2H1VIX4"/>
<name>A0A2H1VIX4_SPOFR</name>
<organism evidence="1">
    <name type="scientific">Spodoptera frugiperda</name>
    <name type="common">Fall armyworm</name>
    <dbReference type="NCBI Taxonomy" id="7108"/>
    <lineage>
        <taxon>Eukaryota</taxon>
        <taxon>Metazoa</taxon>
        <taxon>Ecdysozoa</taxon>
        <taxon>Arthropoda</taxon>
        <taxon>Hexapoda</taxon>
        <taxon>Insecta</taxon>
        <taxon>Pterygota</taxon>
        <taxon>Neoptera</taxon>
        <taxon>Endopterygota</taxon>
        <taxon>Lepidoptera</taxon>
        <taxon>Glossata</taxon>
        <taxon>Ditrysia</taxon>
        <taxon>Noctuoidea</taxon>
        <taxon>Noctuidae</taxon>
        <taxon>Amphipyrinae</taxon>
        <taxon>Spodoptera</taxon>
    </lineage>
</organism>
<reference evidence="1" key="1">
    <citation type="submission" date="2016-07" db="EMBL/GenBank/DDBJ databases">
        <authorList>
            <person name="Bretaudeau A."/>
        </authorList>
    </citation>
    <scope>NUCLEOTIDE SEQUENCE</scope>
    <source>
        <strain evidence="1">Rice</strain>
        <tissue evidence="1">Whole body</tissue>
    </source>
</reference>
<sequence length="61" mass="6736">MIAEFVVEGGFAPTTSFLCTIQQLTIRECLITLSPPFIDEKSSNDFSHLGPGERECQTLTD</sequence>
<protein>
    <submittedName>
        <fullName evidence="1">SFRICE_005092</fullName>
    </submittedName>
</protein>
<accession>A0A2H1VIX4</accession>
<proteinExistence type="predicted"/>